<evidence type="ECO:0000256" key="4">
    <source>
        <dbReference type="ARBA" id="ARBA00022932"/>
    </source>
</evidence>
<evidence type="ECO:0000259" key="6">
    <source>
        <dbReference type="SMART" id="SM00481"/>
    </source>
</evidence>
<protein>
    <submittedName>
        <fullName evidence="7">DNA polymerase III subunit alpha</fullName>
    </submittedName>
</protein>
<evidence type="ECO:0000256" key="1">
    <source>
        <dbReference type="ARBA" id="ARBA00022679"/>
    </source>
</evidence>
<dbReference type="InterPro" id="IPR004013">
    <property type="entry name" value="PHP_dom"/>
</dbReference>
<dbReference type="InterPro" id="IPR004805">
    <property type="entry name" value="DnaE2/DnaE/PolC"/>
</dbReference>
<evidence type="ECO:0000256" key="2">
    <source>
        <dbReference type="ARBA" id="ARBA00022695"/>
    </source>
</evidence>
<dbReference type="GO" id="GO:0003887">
    <property type="term" value="F:DNA-directed DNA polymerase activity"/>
    <property type="evidence" value="ECO:0007669"/>
    <property type="project" value="UniProtKB-KW"/>
</dbReference>
<dbReference type="Pfam" id="PF07733">
    <property type="entry name" value="DNA_pol3_alpha"/>
    <property type="match status" value="1"/>
</dbReference>
<evidence type="ECO:0000256" key="5">
    <source>
        <dbReference type="SAM" id="Coils"/>
    </source>
</evidence>
<feature type="coiled-coil region" evidence="5">
    <location>
        <begin position="946"/>
        <end position="977"/>
    </location>
</feature>
<organism evidence="7 8">
    <name type="scientific">Bacillus cereus</name>
    <dbReference type="NCBI Taxonomy" id="1396"/>
    <lineage>
        <taxon>Bacteria</taxon>
        <taxon>Bacillati</taxon>
        <taxon>Bacillota</taxon>
        <taxon>Bacilli</taxon>
        <taxon>Bacillales</taxon>
        <taxon>Bacillaceae</taxon>
        <taxon>Bacillus</taxon>
        <taxon>Bacillus cereus group</taxon>
    </lineage>
</organism>
<dbReference type="EMBL" id="NUAN01000071">
    <property type="protein sequence ID" value="PEN97899.1"/>
    <property type="molecule type" value="Genomic_DNA"/>
</dbReference>
<keyword evidence="2" id="KW-0548">Nucleotidyltransferase</keyword>
<dbReference type="GO" id="GO:0006260">
    <property type="term" value="P:DNA replication"/>
    <property type="evidence" value="ECO:0007669"/>
    <property type="project" value="UniProtKB-KW"/>
</dbReference>
<reference evidence="7 8" key="1">
    <citation type="submission" date="2017-09" db="EMBL/GenBank/DDBJ databases">
        <title>Large-scale bioinformatics analysis of Bacillus genomes uncovers conserved roles of natural products in bacterial physiology.</title>
        <authorList>
            <consortium name="Agbiome Team Llc"/>
            <person name="Bleich R.M."/>
            <person name="Kirk G.J."/>
            <person name="Santa Maria K.C."/>
            <person name="Allen S.E."/>
            <person name="Farag S."/>
            <person name="Shank E.A."/>
            <person name="Bowers A."/>
        </authorList>
    </citation>
    <scope>NUCLEOTIDE SEQUENCE [LARGE SCALE GENOMIC DNA]</scope>
    <source>
        <strain evidence="7 8">AFS027647</strain>
    </source>
</reference>
<evidence type="ECO:0000313" key="7">
    <source>
        <dbReference type="EMBL" id="PEN97899.1"/>
    </source>
</evidence>
<dbReference type="Gene3D" id="1.10.10.1600">
    <property type="entry name" value="Bacterial DNA polymerase III alpha subunit, thumb domain"/>
    <property type="match status" value="1"/>
</dbReference>
<name>A0A9X6UC80_BACCE</name>
<evidence type="ECO:0000256" key="3">
    <source>
        <dbReference type="ARBA" id="ARBA00022705"/>
    </source>
</evidence>
<sequence>MYDTLTAVEKTYTPIHLHDHHSNINMVEVVTKFEQYVERAIELGLPTIVCTNHGVLTGWYNRKKLLESKNMKYVHAVEAYVTWDLENKARDNFHLSLFAKNFEGFKELNKLVSNSFNRSDNHFYYNPRIAWKDIKNTSDNILVSTACLGSFIWKLKDDDEKYAEILQWIDNNKHRIFLEVQPHRHLEQAKLNRHLINLARNNGWRIIAGGDVHALNKEHDEARKILQKSKRVEFADEDSFDLTLKSYDEIFEQFQSQGVLTGDEIAEALNNTNVLLDMVEPFKLDYSKKYPKLHANPDRVLQEKIAEGIKFRGIDKIPHHEKLIYAQRIQHELDTYRANEAENYLLLEDMVKTYARENDIAYGYGRGSVSGSIIAYLMQITEMNSIKRGLNFERFMNKERISLADVDSDYDPQKRYMIQDFLMNHPELYCAPIMTSNTIAMKGAIRDIGRGLGMPLNEVDDIAKGVEEAEHYYRDRYPELFKYVDIVLGTITSIGQHACGICVSPIPLDENMGLITTKDSPYPLTMLNMKEIDDQNYVKLDILGLDTTSVISEVCRLAGIDFVTPQNLDSEDEKVWNSILDSNVGIFQWESDFSHQIYKDLFSKETIAKIKAQNPNFSYIDLFSLGNAILRPSGASYRESVCRGEFYDNGHPALNEFLASTLGRLVYQEQLMEFLVKFCGYTMGQADLVRRGIGKKIKTIIDTEVPKIEAKFIETMTRDYGLSYEEAERIAKPFMQVFLDSADYGFSVNHSDAYSWMGYAMAWLRYYYPIEFLTASLNVNIGKEDKTNKLVEYAKEKGIKLDSIKFRYSRDGYMFNKETNSIYQGIEPIKFLNSQVAEGLYELRNKEYKCFTDLLVDIKDGMVLHCNSSSQVMDIKDLLKMYEPKELQKMVKAEEIVTVGSNEVQINSRQMAILISLNYFSEFGQNKKLLQLFEFFEKTYKKTLTLKSKAERYAKVLQREQELEDEKLSLVEQYERELEFLGHIESKDESMPPNIMFITEVTKTKTYVRAKAQQFHTGESREFKIGTRTYAYVPFEEKDVIQIINAQVKPKKKKINGVWADSNEKELWLKDIKFVRKGGNE</sequence>
<dbReference type="Pfam" id="PF17657">
    <property type="entry name" value="DNA_pol3_finger"/>
    <property type="match status" value="1"/>
</dbReference>
<dbReference type="RefSeq" id="WP_098126464.1">
    <property type="nucleotide sequence ID" value="NZ_NUAN01000071.1"/>
</dbReference>
<gene>
    <name evidence="7" type="ORF">CN553_12750</name>
</gene>
<dbReference type="SUPFAM" id="SSF89550">
    <property type="entry name" value="PHP domain-like"/>
    <property type="match status" value="1"/>
</dbReference>
<dbReference type="GO" id="GO:0008408">
    <property type="term" value="F:3'-5' exonuclease activity"/>
    <property type="evidence" value="ECO:0007669"/>
    <property type="project" value="InterPro"/>
</dbReference>
<dbReference type="AlphaFoldDB" id="A0A9X6UC80"/>
<feature type="domain" description="Polymerase/histidinol phosphatase N-terminal" evidence="6">
    <location>
        <begin position="15"/>
        <end position="83"/>
    </location>
</feature>
<keyword evidence="3" id="KW-0235">DNA replication</keyword>
<dbReference type="Pfam" id="PF02811">
    <property type="entry name" value="PHP"/>
    <property type="match status" value="1"/>
</dbReference>
<dbReference type="InterPro" id="IPR040982">
    <property type="entry name" value="DNA_pol3_finger"/>
</dbReference>
<dbReference type="PANTHER" id="PTHR32294">
    <property type="entry name" value="DNA POLYMERASE III SUBUNIT ALPHA"/>
    <property type="match status" value="1"/>
</dbReference>
<accession>A0A9X6UC80</accession>
<dbReference type="InterPro" id="IPR016195">
    <property type="entry name" value="Pol/histidinol_Pase-like"/>
</dbReference>
<proteinExistence type="predicted"/>
<keyword evidence="4" id="KW-0239">DNA-directed DNA polymerase</keyword>
<dbReference type="InterPro" id="IPR041931">
    <property type="entry name" value="DNA_pol3_alpha_thumb_dom"/>
</dbReference>
<dbReference type="Proteomes" id="UP000220691">
    <property type="component" value="Unassembled WGS sequence"/>
</dbReference>
<dbReference type="InterPro" id="IPR003141">
    <property type="entry name" value="Pol/His_phosphatase_N"/>
</dbReference>
<comment type="caution">
    <text evidence="7">The sequence shown here is derived from an EMBL/GenBank/DDBJ whole genome shotgun (WGS) entry which is preliminary data.</text>
</comment>
<dbReference type="InterPro" id="IPR011708">
    <property type="entry name" value="DNA_pol3_alpha_NTPase_dom"/>
</dbReference>
<evidence type="ECO:0000313" key="8">
    <source>
        <dbReference type="Proteomes" id="UP000220691"/>
    </source>
</evidence>
<keyword evidence="5" id="KW-0175">Coiled coil</keyword>
<dbReference type="SMART" id="SM00481">
    <property type="entry name" value="POLIIIAc"/>
    <property type="match status" value="1"/>
</dbReference>
<dbReference type="Gene3D" id="3.20.20.140">
    <property type="entry name" value="Metal-dependent hydrolases"/>
    <property type="match status" value="1"/>
</dbReference>
<keyword evidence="1" id="KW-0808">Transferase</keyword>